<dbReference type="AlphaFoldDB" id="A0AA42AYU2"/>
<dbReference type="EMBL" id="JAJJMA010262250">
    <property type="protein sequence ID" value="MCL7044805.1"/>
    <property type="molecule type" value="Genomic_DNA"/>
</dbReference>
<reference evidence="2" key="1">
    <citation type="submission" date="2022-03" db="EMBL/GenBank/DDBJ databases">
        <title>A functionally conserved STORR gene fusion in Papaver species that diverged 16.8 million years ago.</title>
        <authorList>
            <person name="Catania T."/>
        </authorList>
    </citation>
    <scope>NUCLEOTIDE SEQUENCE</scope>
    <source>
        <strain evidence="2">S-191538</strain>
    </source>
</reference>
<accession>A0AA42AYU2</accession>
<keyword evidence="3" id="KW-1185">Reference proteome</keyword>
<evidence type="ECO:0000313" key="3">
    <source>
        <dbReference type="Proteomes" id="UP001177140"/>
    </source>
</evidence>
<evidence type="ECO:0000313" key="2">
    <source>
        <dbReference type="EMBL" id="MCL7044805.1"/>
    </source>
</evidence>
<feature type="region of interest" description="Disordered" evidence="1">
    <location>
        <begin position="1"/>
        <end position="62"/>
    </location>
</feature>
<comment type="caution">
    <text evidence="2">The sequence shown here is derived from an EMBL/GenBank/DDBJ whole genome shotgun (WGS) entry which is preliminary data.</text>
</comment>
<dbReference type="Proteomes" id="UP001177140">
    <property type="component" value="Unassembled WGS sequence"/>
</dbReference>
<sequence length="568" mass="64758">MTRKRDKPAVVLIEDNSEDDSESVVSKKNGSKKRKCDNITTTKQDATQNANSPAKEKKKKGQDAKLFRANLGPMHDLFREIEKKGLKLNKAQLDALKSTTFFPLLQVFMENQIKKEELTKCSNGLTRLVKTISGDGFKLCADGDVFIPSPQDMALIFGFQLIENGIEEKLNDERKVNVAKNDLCLTYNIGNTTPPCLKSTDVMVAILTAIGRGKVEDVVRLIVLYMCQTIFFSKTGSFNLPCSFLVYVKSLEVINRISWPHLIHKAMMESIKSANGDVQTITGCSFYLLYWFAEHCSLVKRREDAKTFTPRFARWDTFKISKSISGLKHFPLTKTEAERMKLSPNLITEVEDGFERKLLTPVRQMSRLDKLKERVAELEKENIGLRRDKEDRKIAPAINTVQQRNCTHSQAKSISELLALVEKKMRDCIGLEEKLNDLSLRKDVVDTELIGYKIECSELKKRVAELEEGHRVLFEKEKNRLEKEKNDNMGKDLSDENIHLKEQLALVCEREKAALNMITDFCGQMQNWQRETSDLIRTDSAGRKCLDLPSNNRIERSSSGQSCKNELN</sequence>
<name>A0AA42AYU2_PAPNU</name>
<protein>
    <recommendedName>
        <fullName evidence="4">Aminotransferase-like plant mobile domain-containing protein</fullName>
    </recommendedName>
</protein>
<evidence type="ECO:0000256" key="1">
    <source>
        <dbReference type="SAM" id="MobiDB-lite"/>
    </source>
</evidence>
<feature type="compositionally biased region" description="Polar residues" evidence="1">
    <location>
        <begin position="38"/>
        <end position="52"/>
    </location>
</feature>
<gene>
    <name evidence="2" type="ORF">MKW94_019194</name>
</gene>
<evidence type="ECO:0008006" key="4">
    <source>
        <dbReference type="Google" id="ProtNLM"/>
    </source>
</evidence>
<organism evidence="2 3">
    <name type="scientific">Papaver nudicaule</name>
    <name type="common">Iceland poppy</name>
    <dbReference type="NCBI Taxonomy" id="74823"/>
    <lineage>
        <taxon>Eukaryota</taxon>
        <taxon>Viridiplantae</taxon>
        <taxon>Streptophyta</taxon>
        <taxon>Embryophyta</taxon>
        <taxon>Tracheophyta</taxon>
        <taxon>Spermatophyta</taxon>
        <taxon>Magnoliopsida</taxon>
        <taxon>Ranunculales</taxon>
        <taxon>Papaveraceae</taxon>
        <taxon>Papaveroideae</taxon>
        <taxon>Papaver</taxon>
    </lineage>
</organism>
<proteinExistence type="predicted"/>